<reference evidence="2 3" key="1">
    <citation type="journal article" date="2017" name="BMC Biol.">
        <title>Genomic innovations, transcriptional plasticity and gene loss underlying the evolution and divergence of two highly polyphagous and invasive Helicoverpa pest species.</title>
        <authorList>
            <person name="Pearce S.L."/>
            <person name="Clarke D.F."/>
            <person name="East P.D."/>
            <person name="Elfekih S."/>
            <person name="Gordon K.H."/>
            <person name="Jermiin L.S."/>
            <person name="McGaughran A."/>
            <person name="Oakeshott J.G."/>
            <person name="Papanikolaou A."/>
            <person name="Perera O.P."/>
            <person name="Rane R.V."/>
            <person name="Richards S."/>
            <person name="Tay W.T."/>
            <person name="Walsh T.K."/>
            <person name="Anderson A."/>
            <person name="Anderson C.J."/>
            <person name="Asgari S."/>
            <person name="Board P.G."/>
            <person name="Bretschneider A."/>
            <person name="Campbell P.M."/>
            <person name="Chertemps T."/>
            <person name="Christeller J.T."/>
            <person name="Coppin C.W."/>
            <person name="Downes S.J."/>
            <person name="Duan G."/>
            <person name="Farnsworth C.A."/>
            <person name="Good R.T."/>
            <person name="Han L.B."/>
            <person name="Han Y.C."/>
            <person name="Hatje K."/>
            <person name="Horne I."/>
            <person name="Huang Y.P."/>
            <person name="Hughes D.S."/>
            <person name="Jacquin-Joly E."/>
            <person name="James W."/>
            <person name="Jhangiani S."/>
            <person name="Kollmar M."/>
            <person name="Kuwar S.S."/>
            <person name="Li S."/>
            <person name="Liu N.Y."/>
            <person name="Maibeche M.T."/>
            <person name="Miller J.R."/>
            <person name="Montagne N."/>
            <person name="Perry T."/>
            <person name="Qu J."/>
            <person name="Song S.V."/>
            <person name="Sutton G.G."/>
            <person name="Vogel H."/>
            <person name="Walenz B.P."/>
            <person name="Xu W."/>
            <person name="Zhang H.J."/>
            <person name="Zou Z."/>
            <person name="Batterham P."/>
            <person name="Edwards O.R."/>
            <person name="Feyereisen R."/>
            <person name="Gibbs R.A."/>
            <person name="Heckel D.G."/>
            <person name="McGrath A."/>
            <person name="Robin C."/>
            <person name="Scherer S.E."/>
            <person name="Worley K.C."/>
            <person name="Wu Y.D."/>
        </authorList>
    </citation>
    <scope>NUCLEOTIDE SEQUENCE [LARGE SCALE GENOMIC DNA]</scope>
    <source>
        <strain evidence="2">Harm_GR_Male_#8</strain>
        <tissue evidence="2">Whole organism</tissue>
    </source>
</reference>
<evidence type="ECO:0000313" key="2">
    <source>
        <dbReference type="EMBL" id="PZC73305.1"/>
    </source>
</evidence>
<evidence type="ECO:0000313" key="3">
    <source>
        <dbReference type="Proteomes" id="UP000249218"/>
    </source>
</evidence>
<dbReference type="EMBL" id="KZ150113">
    <property type="protein sequence ID" value="PZC73305.1"/>
    <property type="molecule type" value="Genomic_DNA"/>
</dbReference>
<dbReference type="OrthoDB" id="8117402at2759"/>
<dbReference type="Proteomes" id="UP000249218">
    <property type="component" value="Unassembled WGS sequence"/>
</dbReference>
<dbReference type="AlphaFoldDB" id="A0A2W1BHW4"/>
<accession>A0A2W1BHW4</accession>
<organism evidence="2 3">
    <name type="scientific">Helicoverpa armigera</name>
    <name type="common">Cotton bollworm</name>
    <name type="synonym">Heliothis armigera</name>
    <dbReference type="NCBI Taxonomy" id="29058"/>
    <lineage>
        <taxon>Eukaryota</taxon>
        <taxon>Metazoa</taxon>
        <taxon>Ecdysozoa</taxon>
        <taxon>Arthropoda</taxon>
        <taxon>Hexapoda</taxon>
        <taxon>Insecta</taxon>
        <taxon>Pterygota</taxon>
        <taxon>Neoptera</taxon>
        <taxon>Endopterygota</taxon>
        <taxon>Lepidoptera</taxon>
        <taxon>Glossata</taxon>
        <taxon>Ditrysia</taxon>
        <taxon>Noctuoidea</taxon>
        <taxon>Noctuidae</taxon>
        <taxon>Heliothinae</taxon>
        <taxon>Helicoverpa</taxon>
    </lineage>
</organism>
<feature type="region of interest" description="Disordered" evidence="1">
    <location>
        <begin position="41"/>
        <end position="82"/>
    </location>
</feature>
<gene>
    <name evidence="2" type="primary">HaOG209695</name>
    <name evidence="2" type="ORF">B5X24_HaOG209695</name>
</gene>
<feature type="compositionally biased region" description="Basic residues" evidence="1">
    <location>
        <begin position="46"/>
        <end position="63"/>
    </location>
</feature>
<protein>
    <submittedName>
        <fullName evidence="2">Uncharacterized protein</fullName>
    </submittedName>
</protein>
<evidence type="ECO:0000256" key="1">
    <source>
        <dbReference type="SAM" id="MobiDB-lite"/>
    </source>
</evidence>
<keyword evidence="3" id="KW-1185">Reference proteome</keyword>
<name>A0A2W1BHW4_HELAM</name>
<sequence>MYERNVIRVSDLSIEVDVKQEVIDTEEDEIEIDKPAVQVAIEKQKKPAKPKKTVKKTKRRSAKKNGEQNTETEDQGAVKKRV</sequence>
<proteinExistence type="predicted"/>